<gene>
    <name evidence="1" type="ORF">FOYG_10213</name>
</gene>
<evidence type="ECO:0000313" key="2">
    <source>
        <dbReference type="Proteomes" id="UP000030753"/>
    </source>
</evidence>
<dbReference type="Proteomes" id="UP000030753">
    <property type="component" value="Unassembled WGS sequence"/>
</dbReference>
<reference evidence="1 2" key="1">
    <citation type="submission" date="2011-06" db="EMBL/GenBank/DDBJ databases">
        <title>The Genome Sequence of Fusarium oxysporum FOSC 3-a.</title>
        <authorList>
            <consortium name="The Broad Institute Genome Sequencing Platform"/>
            <person name="Ma L.-J."/>
            <person name="Gale L.R."/>
            <person name="Schwartz D.C."/>
            <person name="Zhou S."/>
            <person name="Corby-Kistler H."/>
            <person name="Young S.K."/>
            <person name="Zeng Q."/>
            <person name="Gargeya S."/>
            <person name="Fitzgerald M."/>
            <person name="Haas B."/>
            <person name="Abouelleil A."/>
            <person name="Alvarado L."/>
            <person name="Arachchi H.M."/>
            <person name="Berlin A."/>
            <person name="Brown A."/>
            <person name="Chapman S.B."/>
            <person name="Chen Z."/>
            <person name="Dunbar C."/>
            <person name="Freedman E."/>
            <person name="Gearin G."/>
            <person name="Gellesch M."/>
            <person name="Goldberg J."/>
            <person name="Griggs A."/>
            <person name="Gujja S."/>
            <person name="Heiman D."/>
            <person name="Howarth C."/>
            <person name="Larson L."/>
            <person name="Lui A."/>
            <person name="MacDonald P.J.P."/>
            <person name="Mehta T."/>
            <person name="Montmayeur A."/>
            <person name="Murphy C."/>
            <person name="Neiman D."/>
            <person name="Pearson M."/>
            <person name="Priest M."/>
            <person name="Roberts A."/>
            <person name="Saif S."/>
            <person name="Shea T."/>
            <person name="Shenoy N."/>
            <person name="Sisk P."/>
            <person name="Stolte C."/>
            <person name="Sykes S."/>
            <person name="Wortman J."/>
            <person name="Nusbaum C."/>
            <person name="Birren B."/>
        </authorList>
    </citation>
    <scope>NUCLEOTIDE SEQUENCE [LARGE SCALE GENOMIC DNA]</scope>
    <source>
        <strain evidence="2">FOSC 3-a</strain>
    </source>
</reference>
<dbReference type="HOGENOM" id="CLU_1927659_0_0_1"/>
<protein>
    <submittedName>
        <fullName evidence="1">Uncharacterized protein</fullName>
    </submittedName>
</protein>
<proteinExistence type="predicted"/>
<name>W9I392_FUSOX</name>
<accession>W9I392</accession>
<evidence type="ECO:0000313" key="1">
    <source>
        <dbReference type="EMBL" id="EWY89333.1"/>
    </source>
</evidence>
<dbReference type="AlphaFoldDB" id="W9I392"/>
<sequence length="131" mass="14695">MQLNRFLLRAVASSAPLQFTISGPLYNLNPFIFCVNSVFLARSLFSFSSKSRLSHIGRVSEVSENDRLDGPRFYVNMLAEECQYPLLVTSFVKCCCRLTNREHKLGQGLANDRGCTALTWDGPACVRVQGR</sequence>
<organism evidence="1 2">
    <name type="scientific">Fusarium oxysporum NRRL 32931</name>
    <dbReference type="NCBI Taxonomy" id="660029"/>
    <lineage>
        <taxon>Eukaryota</taxon>
        <taxon>Fungi</taxon>
        <taxon>Dikarya</taxon>
        <taxon>Ascomycota</taxon>
        <taxon>Pezizomycotina</taxon>
        <taxon>Sordariomycetes</taxon>
        <taxon>Hypocreomycetidae</taxon>
        <taxon>Hypocreales</taxon>
        <taxon>Nectriaceae</taxon>
        <taxon>Fusarium</taxon>
        <taxon>Fusarium oxysporum species complex</taxon>
    </lineage>
</organism>
<dbReference type="EMBL" id="JH717844">
    <property type="protein sequence ID" value="EWY89333.1"/>
    <property type="molecule type" value="Genomic_DNA"/>
</dbReference>